<gene>
    <name evidence="1" type="ORF">SAMN05444358_11164</name>
</gene>
<accession>A0A1H3EH04</accession>
<dbReference type="Gene3D" id="3.90.1150.10">
    <property type="entry name" value="Aspartate Aminotransferase, domain 1"/>
    <property type="match status" value="1"/>
</dbReference>
<evidence type="ECO:0000313" key="2">
    <source>
        <dbReference type="Proteomes" id="UP000183400"/>
    </source>
</evidence>
<name>A0A1H3EH04_9RHOB</name>
<evidence type="ECO:0000313" key="1">
    <source>
        <dbReference type="EMBL" id="SDX77981.1"/>
    </source>
</evidence>
<dbReference type="STRING" id="985054.SAMN05444358_11164"/>
<dbReference type="InterPro" id="IPR015422">
    <property type="entry name" value="PyrdxlP-dep_Trfase_small"/>
</dbReference>
<dbReference type="EMBL" id="FNNP01000011">
    <property type="protein sequence ID" value="SDX77981.1"/>
    <property type="molecule type" value="Genomic_DNA"/>
</dbReference>
<sequence>MGARLILGLKMLEQKYGCVGDVRSMGMYVWLQMINADGSEATEIRAYVKNRMRDNRM</sequence>
<reference evidence="2" key="1">
    <citation type="submission" date="2016-10" db="EMBL/GenBank/DDBJ databases">
        <authorList>
            <person name="Varghese N."/>
            <person name="Submissions S."/>
        </authorList>
    </citation>
    <scope>NUCLEOTIDE SEQUENCE [LARGE SCALE GENOMIC DNA]</scope>
    <source>
        <strain evidence="2">DSM 27839</strain>
    </source>
</reference>
<dbReference type="Proteomes" id="UP000183400">
    <property type="component" value="Unassembled WGS sequence"/>
</dbReference>
<keyword evidence="2" id="KW-1185">Reference proteome</keyword>
<protein>
    <submittedName>
        <fullName evidence="1">Uncharacterized protein</fullName>
    </submittedName>
</protein>
<proteinExistence type="predicted"/>
<dbReference type="AlphaFoldDB" id="A0A1H3EH04"/>
<organism evidence="1 2">
    <name type="scientific">Ruegeria halocynthiae</name>
    <dbReference type="NCBI Taxonomy" id="985054"/>
    <lineage>
        <taxon>Bacteria</taxon>
        <taxon>Pseudomonadati</taxon>
        <taxon>Pseudomonadota</taxon>
        <taxon>Alphaproteobacteria</taxon>
        <taxon>Rhodobacterales</taxon>
        <taxon>Roseobacteraceae</taxon>
        <taxon>Ruegeria</taxon>
    </lineage>
</organism>